<gene>
    <name evidence="2" type="ORF">BDV95DRAFT_582280</name>
</gene>
<accession>A0A7C8M3W9</accession>
<evidence type="ECO:0000256" key="1">
    <source>
        <dbReference type="SAM" id="SignalP"/>
    </source>
</evidence>
<keyword evidence="3" id="KW-1185">Reference proteome</keyword>
<sequence length="215" mass="23431">MLNNYFLAALALTSATFASPIVKRQGSASFTPHDSFQGQGVLGCKIDINRVTYFPSYDNLNYCVKASSKGRSVHLLQVGWSASELHEMSWDAWNYLNSGKSAYDYPTYGGGIPGTWEKVPNEECKDLIKTSDGAFPVQYTEVPTYLALKAAGAPAHLYNFWDPQCNNGIDEVCKLPDFAGANMAECPSGPASKTAFAGHIQDLKIPIDFSKLPAE</sequence>
<dbReference type="PANTHER" id="PTHR38850:SF2">
    <property type="entry name" value="CERATO-PLATANIN"/>
    <property type="match status" value="1"/>
</dbReference>
<reference evidence="2 3" key="1">
    <citation type="submission" date="2020-01" db="EMBL/GenBank/DDBJ databases">
        <authorList>
            <consortium name="DOE Joint Genome Institute"/>
            <person name="Haridas S."/>
            <person name="Albert R."/>
            <person name="Binder M."/>
            <person name="Bloem J."/>
            <person name="Labutti K."/>
            <person name="Salamov A."/>
            <person name="Andreopoulos B."/>
            <person name="Baker S.E."/>
            <person name="Barry K."/>
            <person name="Bills G."/>
            <person name="Bluhm B.H."/>
            <person name="Cannon C."/>
            <person name="Castanera R."/>
            <person name="Culley D.E."/>
            <person name="Daum C."/>
            <person name="Ezra D."/>
            <person name="Gonzalez J.B."/>
            <person name="Henrissat B."/>
            <person name="Kuo A."/>
            <person name="Liang C."/>
            <person name="Lipzen A."/>
            <person name="Lutzoni F."/>
            <person name="Magnuson J."/>
            <person name="Mondo S."/>
            <person name="Nolan M."/>
            <person name="Ohm R."/>
            <person name="Pangilinan J."/>
            <person name="Park H.-J.H."/>
            <person name="Ramirez L."/>
            <person name="Alfaro M."/>
            <person name="Sun H."/>
            <person name="Tritt A."/>
            <person name="Yoshinaga Y."/>
            <person name="Zwiers L.-H.L."/>
            <person name="Turgeon B.G."/>
            <person name="Goodwin S.B."/>
            <person name="Spatafora J.W."/>
            <person name="Crous P.W."/>
            <person name="Grigoriev I.V."/>
        </authorList>
    </citation>
    <scope>NUCLEOTIDE SEQUENCE [LARGE SCALE GENOMIC DNA]</scope>
    <source>
        <strain evidence="2 3">CBS 611.86</strain>
    </source>
</reference>
<keyword evidence="1" id="KW-0732">Signal</keyword>
<organism evidence="2 3">
    <name type="scientific">Massariosphaeria phaeospora</name>
    <dbReference type="NCBI Taxonomy" id="100035"/>
    <lineage>
        <taxon>Eukaryota</taxon>
        <taxon>Fungi</taxon>
        <taxon>Dikarya</taxon>
        <taxon>Ascomycota</taxon>
        <taxon>Pezizomycotina</taxon>
        <taxon>Dothideomycetes</taxon>
        <taxon>Pleosporomycetidae</taxon>
        <taxon>Pleosporales</taxon>
        <taxon>Pleosporales incertae sedis</taxon>
        <taxon>Massariosphaeria</taxon>
    </lineage>
</organism>
<dbReference type="AlphaFoldDB" id="A0A7C8M3W9"/>
<dbReference type="Proteomes" id="UP000481861">
    <property type="component" value="Unassembled WGS sequence"/>
</dbReference>
<comment type="caution">
    <text evidence="2">The sequence shown here is derived from an EMBL/GenBank/DDBJ whole genome shotgun (WGS) entry which is preliminary data.</text>
</comment>
<evidence type="ECO:0000313" key="3">
    <source>
        <dbReference type="Proteomes" id="UP000481861"/>
    </source>
</evidence>
<protein>
    <submittedName>
        <fullName evidence="2">Uncharacterized protein</fullName>
    </submittedName>
</protein>
<dbReference type="PANTHER" id="PTHR38850">
    <property type="entry name" value="CERATO-PLATANIN"/>
    <property type="match status" value="1"/>
</dbReference>
<dbReference type="OrthoDB" id="5370830at2759"/>
<evidence type="ECO:0000313" key="2">
    <source>
        <dbReference type="EMBL" id="KAF2867499.1"/>
    </source>
</evidence>
<proteinExistence type="predicted"/>
<dbReference type="EMBL" id="JAADJZ010000023">
    <property type="protein sequence ID" value="KAF2867499.1"/>
    <property type="molecule type" value="Genomic_DNA"/>
</dbReference>
<feature type="chain" id="PRO_5028970384" evidence="1">
    <location>
        <begin position="19"/>
        <end position="215"/>
    </location>
</feature>
<feature type="signal peptide" evidence="1">
    <location>
        <begin position="1"/>
        <end position="18"/>
    </location>
</feature>
<name>A0A7C8M3W9_9PLEO</name>